<dbReference type="Pfam" id="PF05043">
    <property type="entry name" value="Mga"/>
    <property type="match status" value="1"/>
</dbReference>
<dbReference type="EMBL" id="QJKH01000016">
    <property type="protein sequence ID" value="PXX75927.1"/>
    <property type="molecule type" value="Genomic_DNA"/>
</dbReference>
<dbReference type="InterPro" id="IPR016152">
    <property type="entry name" value="PTrfase/Anion_transptr"/>
</dbReference>
<evidence type="ECO:0000313" key="8">
    <source>
        <dbReference type="Proteomes" id="UP000247612"/>
    </source>
</evidence>
<dbReference type="Pfam" id="PF00874">
    <property type="entry name" value="PRD"/>
    <property type="match status" value="2"/>
</dbReference>
<comment type="caution">
    <text evidence="7">The sequence shown here is derived from an EMBL/GenBank/DDBJ whole genome shotgun (WGS) entry which is preliminary data.</text>
</comment>
<gene>
    <name evidence="7" type="ORF">DES51_11617</name>
</gene>
<name>A0A318KIM2_9FIRM</name>
<dbReference type="SUPFAM" id="SSF55804">
    <property type="entry name" value="Phoshotransferase/anion transport protein"/>
    <property type="match status" value="1"/>
</dbReference>
<dbReference type="OrthoDB" id="3175596at2"/>
<dbReference type="Gene3D" id="1.10.1790.10">
    <property type="entry name" value="PRD domain"/>
    <property type="match status" value="2"/>
</dbReference>
<evidence type="ECO:0000256" key="3">
    <source>
        <dbReference type="ARBA" id="ARBA00023159"/>
    </source>
</evidence>
<protein>
    <submittedName>
        <fullName evidence="7">Lichenan operon transcriptional antiterminator</fullName>
    </submittedName>
</protein>
<dbReference type="PANTHER" id="PTHR30185">
    <property type="entry name" value="CRYPTIC BETA-GLUCOSIDE BGL OPERON ANTITERMINATOR"/>
    <property type="match status" value="1"/>
</dbReference>
<dbReference type="InterPro" id="IPR002178">
    <property type="entry name" value="PTS_EIIA_type-2_dom"/>
</dbReference>
<sequence length="635" mass="73643">MLTKRQIEIFMDYYAHHDEIIKSKILADKYNISIRTIQNDIQVIRDEVEKAGAELKSISSKGHVLLIKNQALCASFADHLTLDYNSNYFFDVQASRVDYLLSTLITSHDFIKSQDLADAMYISRSRISVDLALLKEVLKKYNLSLVSKPYYGLKIEGSEINKRQCIIKENLCFAHNFIQNEKDEPIINEVKNIVTQILVDSHYKISDIALQNLIIHIATAIERMRSGNYLEQQSINLKDDDVFHHVLEISNKIIQSCCNKYSLPYTESEVVLLALNLQGKREYDQQEYISDEINKKIYHGLQQINENYNLDLTNDLNLRISLGLHILPLLSRLKTGMLLKNIMTYTIKQKFPFAFDIASTFTYSILPEYKERLSDDEISYLALHFSVSLNQTTPVANRKDILLICSQQKSETILIQQKIKQWFNNINEIKTVSASMVKPEIFDDYNAILTTESKIAEAYPKAMLVNYFLTDTDYQKIEMALNGFTSVKDILDKFDEDLFYYGNVKDKYEMIDILFKKAKKKFKLSDELYDSVMLHEKIASSCFGNKLAIPHPERLITDCTFITVGIPKEEIIWEGDTSINLVMLVSIDKNNVRAYQLWYYLSFLISNKDMLDRITKVPTYENLISIINDVYKNLF</sequence>
<dbReference type="InterPro" id="IPR036388">
    <property type="entry name" value="WH-like_DNA-bd_sf"/>
</dbReference>
<feature type="domain" description="PRD" evidence="6">
    <location>
        <begin position="288"/>
        <end position="395"/>
    </location>
</feature>
<dbReference type="Gene3D" id="3.40.930.10">
    <property type="entry name" value="Mannitol-specific EII, Chain A"/>
    <property type="match status" value="1"/>
</dbReference>
<dbReference type="InterPro" id="IPR011608">
    <property type="entry name" value="PRD"/>
</dbReference>
<dbReference type="RefSeq" id="WP_022938048.1">
    <property type="nucleotide sequence ID" value="NZ_CABKRQ010000004.1"/>
</dbReference>
<keyword evidence="8" id="KW-1185">Reference proteome</keyword>
<feature type="domain" description="PTS EIIA type-2" evidence="5">
    <location>
        <begin position="489"/>
        <end position="630"/>
    </location>
</feature>
<accession>A0A318KIM2</accession>
<dbReference type="GO" id="GO:0006355">
    <property type="term" value="P:regulation of DNA-templated transcription"/>
    <property type="evidence" value="ECO:0007669"/>
    <property type="project" value="InterPro"/>
</dbReference>
<organism evidence="7 8">
    <name type="scientific">Dielma fastidiosa</name>
    <dbReference type="NCBI Taxonomy" id="1034346"/>
    <lineage>
        <taxon>Bacteria</taxon>
        <taxon>Bacillati</taxon>
        <taxon>Bacillota</taxon>
        <taxon>Erysipelotrichia</taxon>
        <taxon>Erysipelotrichales</taxon>
        <taxon>Erysipelotrichaceae</taxon>
        <taxon>Dielma</taxon>
    </lineage>
</organism>
<evidence type="ECO:0000259" key="6">
    <source>
        <dbReference type="PROSITE" id="PS51372"/>
    </source>
</evidence>
<dbReference type="PANTHER" id="PTHR30185:SF13">
    <property type="entry name" value="LICABCH OPERON REGULATOR-RELATED"/>
    <property type="match status" value="1"/>
</dbReference>
<evidence type="ECO:0000313" key="7">
    <source>
        <dbReference type="EMBL" id="PXX75927.1"/>
    </source>
</evidence>
<dbReference type="STRING" id="1034346.GCA_000313565_01743"/>
<dbReference type="PROSITE" id="PS51372">
    <property type="entry name" value="PRD_2"/>
    <property type="match status" value="2"/>
</dbReference>
<reference evidence="7 8" key="1">
    <citation type="submission" date="2018-05" db="EMBL/GenBank/DDBJ databases">
        <title>Genomic Encyclopedia of Type Strains, Phase IV (KMG-IV): sequencing the most valuable type-strain genomes for metagenomic binning, comparative biology and taxonomic classification.</title>
        <authorList>
            <person name="Goeker M."/>
        </authorList>
    </citation>
    <scope>NUCLEOTIDE SEQUENCE [LARGE SCALE GENOMIC DNA]</scope>
    <source>
        <strain evidence="7 8">JC118</strain>
    </source>
</reference>
<dbReference type="InterPro" id="IPR050661">
    <property type="entry name" value="BglG_antiterminators"/>
</dbReference>
<keyword evidence="4" id="KW-0804">Transcription</keyword>
<feature type="domain" description="PRD" evidence="6">
    <location>
        <begin position="181"/>
        <end position="287"/>
    </location>
</feature>
<evidence type="ECO:0000256" key="1">
    <source>
        <dbReference type="ARBA" id="ARBA00022737"/>
    </source>
</evidence>
<dbReference type="PROSITE" id="PS51094">
    <property type="entry name" value="PTS_EIIA_TYPE_2"/>
    <property type="match status" value="1"/>
</dbReference>
<dbReference type="Proteomes" id="UP000247612">
    <property type="component" value="Unassembled WGS sequence"/>
</dbReference>
<proteinExistence type="predicted"/>
<evidence type="ECO:0000256" key="4">
    <source>
        <dbReference type="ARBA" id="ARBA00023163"/>
    </source>
</evidence>
<dbReference type="SUPFAM" id="SSF63520">
    <property type="entry name" value="PTS-regulatory domain, PRD"/>
    <property type="match status" value="2"/>
</dbReference>
<dbReference type="InterPro" id="IPR036634">
    <property type="entry name" value="PRD_sf"/>
</dbReference>
<dbReference type="AlphaFoldDB" id="A0A318KIM2"/>
<dbReference type="Pfam" id="PF00359">
    <property type="entry name" value="PTS_EIIA_2"/>
    <property type="match status" value="1"/>
</dbReference>
<dbReference type="InterPro" id="IPR007737">
    <property type="entry name" value="Mga_HTH"/>
</dbReference>
<keyword evidence="3" id="KW-0010">Activator</keyword>
<evidence type="ECO:0000259" key="5">
    <source>
        <dbReference type="PROSITE" id="PS51094"/>
    </source>
</evidence>
<evidence type="ECO:0000256" key="2">
    <source>
        <dbReference type="ARBA" id="ARBA00023015"/>
    </source>
</evidence>
<keyword evidence="1" id="KW-0677">Repeat</keyword>
<keyword evidence="2" id="KW-0805">Transcription regulation</keyword>
<dbReference type="Gene3D" id="1.10.10.10">
    <property type="entry name" value="Winged helix-like DNA-binding domain superfamily/Winged helix DNA-binding domain"/>
    <property type="match status" value="1"/>
</dbReference>